<protein>
    <submittedName>
        <fullName evidence="2">Uncharacterized protein</fullName>
    </submittedName>
</protein>
<proteinExistence type="predicted"/>
<keyword evidence="1" id="KW-1133">Transmembrane helix</keyword>
<feature type="transmembrane region" description="Helical" evidence="1">
    <location>
        <begin position="34"/>
        <end position="51"/>
    </location>
</feature>
<keyword evidence="1" id="KW-0812">Transmembrane</keyword>
<organism evidence="2 3">
    <name type="scientific">Proteiniclasticum aestuarii</name>
    <dbReference type="NCBI Taxonomy" id="2817862"/>
    <lineage>
        <taxon>Bacteria</taxon>
        <taxon>Bacillati</taxon>
        <taxon>Bacillota</taxon>
        <taxon>Clostridia</taxon>
        <taxon>Eubacteriales</taxon>
        <taxon>Clostridiaceae</taxon>
        <taxon>Proteiniclasticum</taxon>
    </lineage>
</organism>
<gene>
    <name evidence="2" type="ORF">J3A84_07750</name>
</gene>
<dbReference type="AlphaFoldDB" id="A0A939H9B9"/>
<evidence type="ECO:0000313" key="3">
    <source>
        <dbReference type="Proteomes" id="UP000664218"/>
    </source>
</evidence>
<evidence type="ECO:0000256" key="1">
    <source>
        <dbReference type="SAM" id="Phobius"/>
    </source>
</evidence>
<dbReference type="Proteomes" id="UP000664218">
    <property type="component" value="Unassembled WGS sequence"/>
</dbReference>
<accession>A0A939H9B9</accession>
<evidence type="ECO:0000313" key="2">
    <source>
        <dbReference type="EMBL" id="MBO1264919.1"/>
    </source>
</evidence>
<dbReference type="RefSeq" id="WP_207599443.1">
    <property type="nucleotide sequence ID" value="NZ_JAFNJU010000005.1"/>
</dbReference>
<name>A0A939H9B9_9CLOT</name>
<reference evidence="2" key="1">
    <citation type="submission" date="2021-03" db="EMBL/GenBank/DDBJ databases">
        <title>Proteiniclasticum marinus sp. nov., isolated from tidal flat sediment.</title>
        <authorList>
            <person name="Namirimu T."/>
            <person name="Yang J.-A."/>
            <person name="Yang S.-H."/>
            <person name="Kim Y.-J."/>
            <person name="Kwon K.K."/>
        </authorList>
    </citation>
    <scope>NUCLEOTIDE SEQUENCE</scope>
    <source>
        <strain evidence="2">SCR006</strain>
    </source>
</reference>
<dbReference type="EMBL" id="JAFNJU010000005">
    <property type="protein sequence ID" value="MBO1264919.1"/>
    <property type="molecule type" value="Genomic_DNA"/>
</dbReference>
<keyword evidence="1" id="KW-0472">Membrane</keyword>
<keyword evidence="3" id="KW-1185">Reference proteome</keyword>
<feature type="transmembrane region" description="Helical" evidence="1">
    <location>
        <begin position="63"/>
        <end position="83"/>
    </location>
</feature>
<sequence length="90" mass="10169">MEKSEKMKKVIVRLTVVSVLMDFLIGLLDPAYTLSSGSLIAIGFMSHSLVKEYEKHKSKKVKVSKGIVFLSVSVILLSIYRLVQTYMFQV</sequence>
<comment type="caution">
    <text evidence="2">The sequence shown here is derived from an EMBL/GenBank/DDBJ whole genome shotgun (WGS) entry which is preliminary data.</text>
</comment>